<dbReference type="Proteomes" id="UP001157109">
    <property type="component" value="Unassembled WGS sequence"/>
</dbReference>
<dbReference type="Gene3D" id="3.40.50.300">
    <property type="entry name" value="P-loop containing nucleotide triphosphate hydrolases"/>
    <property type="match status" value="1"/>
</dbReference>
<gene>
    <name evidence="2" type="ORF">GCM10025862_13720</name>
</gene>
<dbReference type="EMBL" id="BSUJ01000001">
    <property type="protein sequence ID" value="GMA19351.1"/>
    <property type="molecule type" value="Genomic_DNA"/>
</dbReference>
<dbReference type="RefSeq" id="WP_241444841.1">
    <property type="nucleotide sequence ID" value="NZ_JAKZHV010000007.1"/>
</dbReference>
<name>A0ABQ6HLW0_9MICO</name>
<evidence type="ECO:0000313" key="2">
    <source>
        <dbReference type="EMBL" id="GMA19351.1"/>
    </source>
</evidence>
<protein>
    <recommendedName>
        <fullName evidence="4">Uridine kinase</fullName>
    </recommendedName>
</protein>
<keyword evidence="3" id="KW-1185">Reference proteome</keyword>
<evidence type="ECO:0008006" key="4">
    <source>
        <dbReference type="Google" id="ProtNLM"/>
    </source>
</evidence>
<sequence length="250" mass="27173">MTESSGAAGVPRRAEVVGALAAELDRVRPGRRCLVALDGVDGVGKSHLAAELVHHALSYGGRPMVSVSIDGFHRARADRIAAGRGPEGFYRGSYRYDEFRRCVVDAVRLGQPLVPAVWDVARDEPAAPEAIELAPEAIVLVDGIFLQRPELVDVWDATVWVEAPFTVTVPRGNARFAGPHDADPEAASNRRYVGGQRLYLEQARPRERSTWVLDNTDLDRPRLTRSSAPSAPADPPAPGQQTLRPEATFL</sequence>
<dbReference type="SUPFAM" id="SSF52540">
    <property type="entry name" value="P-loop containing nucleoside triphosphate hydrolases"/>
    <property type="match status" value="1"/>
</dbReference>
<dbReference type="InterPro" id="IPR027417">
    <property type="entry name" value="P-loop_NTPase"/>
</dbReference>
<evidence type="ECO:0000256" key="1">
    <source>
        <dbReference type="SAM" id="MobiDB-lite"/>
    </source>
</evidence>
<comment type="caution">
    <text evidence="2">The sequence shown here is derived from an EMBL/GenBank/DDBJ whole genome shotgun (WGS) entry which is preliminary data.</text>
</comment>
<organism evidence="2 3">
    <name type="scientific">Arsenicicoccus piscis</name>
    <dbReference type="NCBI Taxonomy" id="673954"/>
    <lineage>
        <taxon>Bacteria</taxon>
        <taxon>Bacillati</taxon>
        <taxon>Actinomycetota</taxon>
        <taxon>Actinomycetes</taxon>
        <taxon>Micrococcales</taxon>
        <taxon>Intrasporangiaceae</taxon>
        <taxon>Arsenicicoccus</taxon>
    </lineage>
</organism>
<proteinExistence type="predicted"/>
<feature type="region of interest" description="Disordered" evidence="1">
    <location>
        <begin position="210"/>
        <end position="250"/>
    </location>
</feature>
<accession>A0ABQ6HLW0</accession>
<reference evidence="3" key="1">
    <citation type="journal article" date="2019" name="Int. J. Syst. Evol. Microbiol.">
        <title>The Global Catalogue of Microorganisms (GCM) 10K type strain sequencing project: providing services to taxonomists for standard genome sequencing and annotation.</title>
        <authorList>
            <consortium name="The Broad Institute Genomics Platform"/>
            <consortium name="The Broad Institute Genome Sequencing Center for Infectious Disease"/>
            <person name="Wu L."/>
            <person name="Ma J."/>
        </authorList>
    </citation>
    <scope>NUCLEOTIDE SEQUENCE [LARGE SCALE GENOMIC DNA]</scope>
    <source>
        <strain evidence="3">NBRC 105830</strain>
    </source>
</reference>
<evidence type="ECO:0000313" key="3">
    <source>
        <dbReference type="Proteomes" id="UP001157109"/>
    </source>
</evidence>